<dbReference type="InterPro" id="IPR009486">
    <property type="entry name" value="Pur_nuclsid_perm"/>
</dbReference>
<dbReference type="EMBL" id="JAUTXT010000011">
    <property type="protein sequence ID" value="KAK3676253.1"/>
    <property type="molecule type" value="Genomic_DNA"/>
</dbReference>
<dbReference type="AlphaFoldDB" id="A0AAE0WQQ4"/>
<dbReference type="PANTHER" id="PTHR38643:SF1">
    <property type="entry name" value="PURINE NUCLEOSIDE PERMEASE C285.05-RELATED"/>
    <property type="match status" value="1"/>
</dbReference>
<protein>
    <recommendedName>
        <fullName evidence="3">Purine nucleoside permease</fullName>
    </recommendedName>
</protein>
<dbReference type="PANTHER" id="PTHR38643">
    <property type="entry name" value="PURINE NUCLEOSIDE PERMEASE C285.05-RELATED"/>
    <property type="match status" value="1"/>
</dbReference>
<dbReference type="Proteomes" id="UP001274830">
    <property type="component" value="Unassembled WGS sequence"/>
</dbReference>
<organism evidence="1 2">
    <name type="scientific">Recurvomyces mirabilis</name>
    <dbReference type="NCBI Taxonomy" id="574656"/>
    <lineage>
        <taxon>Eukaryota</taxon>
        <taxon>Fungi</taxon>
        <taxon>Dikarya</taxon>
        <taxon>Ascomycota</taxon>
        <taxon>Pezizomycotina</taxon>
        <taxon>Dothideomycetes</taxon>
        <taxon>Dothideomycetidae</taxon>
        <taxon>Mycosphaerellales</taxon>
        <taxon>Teratosphaeriaceae</taxon>
        <taxon>Recurvomyces</taxon>
    </lineage>
</organism>
<name>A0AAE0WQQ4_9PEZI</name>
<sequence>MIFSYFARETVVWHNDPDLDLYALNITIPGLSPRFQQVHCTADAQVCHLTTDMGEIHAAASAMALWMSDCFDLTSTYFLLAGIGGINPHMGTISSVTFARYAVQLDLQYLFSESQIPPDFPTGFVPQKSHRPDEYPGVLYGTEVFELNDRLRMRAVQIAHRAVLNDTTAAMKKRAGYLDAPANEPPTVLACDTMTSNNWWSGSVLGDAFAGYVKLLTNGSAEPCTTQQEDNATLEALLRGAVAERLDFSRIILMRTASDFARAPPGRTEYDHLVNTGWEGFVPALQNIYLAGIEIVRDILMNWDEEYASGTRPDNYIGDLWNSLEEANN</sequence>
<dbReference type="GO" id="GO:0005783">
    <property type="term" value="C:endoplasmic reticulum"/>
    <property type="evidence" value="ECO:0007669"/>
    <property type="project" value="TreeGrafter"/>
</dbReference>
<dbReference type="GO" id="GO:0055085">
    <property type="term" value="P:transmembrane transport"/>
    <property type="evidence" value="ECO:0007669"/>
    <property type="project" value="InterPro"/>
</dbReference>
<gene>
    <name evidence="1" type="ORF">LTR78_004003</name>
</gene>
<accession>A0AAE0WQQ4</accession>
<evidence type="ECO:0000313" key="2">
    <source>
        <dbReference type="Proteomes" id="UP001274830"/>
    </source>
</evidence>
<evidence type="ECO:0000313" key="1">
    <source>
        <dbReference type="EMBL" id="KAK3676253.1"/>
    </source>
</evidence>
<comment type="caution">
    <text evidence="1">The sequence shown here is derived from an EMBL/GenBank/DDBJ whole genome shotgun (WGS) entry which is preliminary data.</text>
</comment>
<keyword evidence="2" id="KW-1185">Reference proteome</keyword>
<reference evidence="1" key="1">
    <citation type="submission" date="2023-07" db="EMBL/GenBank/DDBJ databases">
        <title>Black Yeasts Isolated from many extreme environments.</title>
        <authorList>
            <person name="Coleine C."/>
            <person name="Stajich J.E."/>
            <person name="Selbmann L."/>
        </authorList>
    </citation>
    <scope>NUCLEOTIDE SEQUENCE</scope>
    <source>
        <strain evidence="1">CCFEE 5485</strain>
    </source>
</reference>
<dbReference type="PIRSF" id="PIRSF013171">
    <property type="entry name" value="Pur_nuclsid_perm"/>
    <property type="match status" value="1"/>
</dbReference>
<evidence type="ECO:0008006" key="3">
    <source>
        <dbReference type="Google" id="ProtNLM"/>
    </source>
</evidence>
<proteinExistence type="predicted"/>
<dbReference type="Pfam" id="PF06516">
    <property type="entry name" value="NUP"/>
    <property type="match status" value="1"/>
</dbReference>